<keyword evidence="1 2" id="KW-0103">Bromodomain</keyword>
<gene>
    <name evidence="6" type="ORF">CHLNCDRAFT_51428</name>
</gene>
<evidence type="ECO:0000259" key="5">
    <source>
        <dbReference type="PROSITE" id="PS50014"/>
    </source>
</evidence>
<feature type="region of interest" description="Disordered" evidence="4">
    <location>
        <begin position="160"/>
        <end position="378"/>
    </location>
</feature>
<protein>
    <recommendedName>
        <fullName evidence="5">Bromo domain-containing protein</fullName>
    </recommendedName>
</protein>
<dbReference type="EMBL" id="GL433840">
    <property type="protein sequence ID" value="EFN57112.1"/>
    <property type="molecule type" value="Genomic_DNA"/>
</dbReference>
<dbReference type="InterPro" id="IPR036427">
    <property type="entry name" value="Bromodomain-like_sf"/>
</dbReference>
<evidence type="ECO:0000256" key="4">
    <source>
        <dbReference type="SAM" id="MobiDB-lite"/>
    </source>
</evidence>
<dbReference type="GeneID" id="17356466"/>
<dbReference type="KEGG" id="cvr:CHLNCDRAFT_51428"/>
<dbReference type="Pfam" id="PF00439">
    <property type="entry name" value="Bromodomain"/>
    <property type="match status" value="1"/>
</dbReference>
<dbReference type="SUPFAM" id="SSF47370">
    <property type="entry name" value="Bromodomain"/>
    <property type="match status" value="1"/>
</dbReference>
<dbReference type="SMART" id="SM00297">
    <property type="entry name" value="BROMO"/>
    <property type="match status" value="1"/>
</dbReference>
<dbReference type="PRINTS" id="PR00503">
    <property type="entry name" value="BROMODOMAIN"/>
</dbReference>
<evidence type="ECO:0000313" key="7">
    <source>
        <dbReference type="Proteomes" id="UP000008141"/>
    </source>
</evidence>
<proteinExistence type="predicted"/>
<accession>E1ZAT4</accession>
<feature type="compositionally biased region" description="Basic and acidic residues" evidence="4">
    <location>
        <begin position="77"/>
        <end position="103"/>
    </location>
</feature>
<feature type="compositionally biased region" description="Low complexity" evidence="4">
    <location>
        <begin position="451"/>
        <end position="461"/>
    </location>
</feature>
<keyword evidence="7" id="KW-1185">Reference proteome</keyword>
<dbReference type="Proteomes" id="UP000008141">
    <property type="component" value="Unassembled WGS sequence"/>
</dbReference>
<feature type="region of interest" description="Disordered" evidence="4">
    <location>
        <begin position="722"/>
        <end position="755"/>
    </location>
</feature>
<evidence type="ECO:0000256" key="3">
    <source>
        <dbReference type="SAM" id="Coils"/>
    </source>
</evidence>
<dbReference type="InterPro" id="IPR001487">
    <property type="entry name" value="Bromodomain"/>
</dbReference>
<feature type="region of interest" description="Disordered" evidence="4">
    <location>
        <begin position="66"/>
        <end position="106"/>
    </location>
</feature>
<reference evidence="6 7" key="1">
    <citation type="journal article" date="2010" name="Plant Cell">
        <title>The Chlorella variabilis NC64A genome reveals adaptation to photosymbiosis, coevolution with viruses, and cryptic sex.</title>
        <authorList>
            <person name="Blanc G."/>
            <person name="Duncan G."/>
            <person name="Agarkova I."/>
            <person name="Borodovsky M."/>
            <person name="Gurnon J."/>
            <person name="Kuo A."/>
            <person name="Lindquist E."/>
            <person name="Lucas S."/>
            <person name="Pangilinan J."/>
            <person name="Polle J."/>
            <person name="Salamov A."/>
            <person name="Terry A."/>
            <person name="Yamada T."/>
            <person name="Dunigan D.D."/>
            <person name="Grigoriev I.V."/>
            <person name="Claverie J.M."/>
            <person name="Van Etten J.L."/>
        </authorList>
    </citation>
    <scope>NUCLEOTIDE SEQUENCE [LARGE SCALE GENOMIC DNA]</scope>
    <source>
        <strain evidence="6 7">NC64A</strain>
    </source>
</reference>
<evidence type="ECO:0000256" key="2">
    <source>
        <dbReference type="PROSITE-ProRule" id="PRU00035"/>
    </source>
</evidence>
<dbReference type="CDD" id="cd04369">
    <property type="entry name" value="Bromodomain"/>
    <property type="match status" value="1"/>
</dbReference>
<dbReference type="STRING" id="554065.E1ZAT4"/>
<feature type="compositionally biased region" description="Low complexity" evidence="4">
    <location>
        <begin position="160"/>
        <end position="262"/>
    </location>
</feature>
<dbReference type="RefSeq" id="XP_005849214.1">
    <property type="nucleotide sequence ID" value="XM_005849152.1"/>
</dbReference>
<dbReference type="AlphaFoldDB" id="E1ZAT4"/>
<dbReference type="PROSITE" id="PS50014">
    <property type="entry name" value="BROMODOMAIN_2"/>
    <property type="match status" value="1"/>
</dbReference>
<feature type="compositionally biased region" description="Low complexity" evidence="4">
    <location>
        <begin position="66"/>
        <end position="76"/>
    </location>
</feature>
<dbReference type="eggNOG" id="KOG1474">
    <property type="taxonomic scope" value="Eukaryota"/>
</dbReference>
<feature type="domain" description="Bromo" evidence="5">
    <location>
        <begin position="488"/>
        <end position="554"/>
    </location>
</feature>
<evidence type="ECO:0000313" key="6">
    <source>
        <dbReference type="EMBL" id="EFN57112.1"/>
    </source>
</evidence>
<evidence type="ECO:0000256" key="1">
    <source>
        <dbReference type="ARBA" id="ARBA00023117"/>
    </source>
</evidence>
<feature type="compositionally biased region" description="Low complexity" evidence="4">
    <location>
        <begin position="303"/>
        <end position="317"/>
    </location>
</feature>
<dbReference type="InParanoid" id="E1ZAT4"/>
<feature type="compositionally biased region" description="Low complexity" evidence="4">
    <location>
        <begin position="8"/>
        <end position="20"/>
    </location>
</feature>
<dbReference type="OrthoDB" id="21449at2759"/>
<feature type="region of interest" description="Disordered" evidence="4">
    <location>
        <begin position="1"/>
        <end position="27"/>
    </location>
</feature>
<organism evidence="7">
    <name type="scientific">Chlorella variabilis</name>
    <name type="common">Green alga</name>
    <dbReference type="NCBI Taxonomy" id="554065"/>
    <lineage>
        <taxon>Eukaryota</taxon>
        <taxon>Viridiplantae</taxon>
        <taxon>Chlorophyta</taxon>
        <taxon>core chlorophytes</taxon>
        <taxon>Trebouxiophyceae</taxon>
        <taxon>Chlorellales</taxon>
        <taxon>Chlorellaceae</taxon>
        <taxon>Chlorella clade</taxon>
        <taxon>Chlorella</taxon>
    </lineage>
</organism>
<feature type="region of interest" description="Disordered" evidence="4">
    <location>
        <begin position="440"/>
        <end position="469"/>
    </location>
</feature>
<sequence length="755" mass="79988">MPVQEEVAAGAPAAAARAAPGAPPRLPETSKELLRKLAEELLLLNGQAEAAEARAAAAQQALDSLATQGGAAAQLQPERRQAVQQVEEERRRAEAAEQREAAAQRRAHALEAQLAECSAQLAAHAQAAAELRQQLGEEQRRAREAGQQIRHLEAQLEQLQEQLQQAQQQQAQQAQQQQAQQQAQPQQAQPQQAQQQQAQQTRPQQRVQAAAPPAPAAGGQRQQERAQPQPQPQPQRQRAGLAPAAAAPAAAAGQAGRRPGLAVVEAADGSQGSSIRRSSDDDETFSEPAAVEGPPAQQRPQNGGAVAATAAGGAAAAMRPPPRRLAGLKGPLPRPQAQAGGNGGVAGKRLGEGQGAAQAAKQRRLDIPPADSTSPGESALGAAAVLDRGLTRSAARPASAAAANGGGASGGRHLAFSPSLDGAREGLTLLMSLKDGAAAEQLDGGRRGGRRAAAAATTTTSGSGGGSVLRGGESAQQWLNRAAGAYVQSLLRESTFKKLFGQPVPRDTPQYHQIIANPMDLGTIKAKASRGGYLTPRQLLDDLQLVVANAKTFNVSPKHHVHRAADQLLDQLYKPHSFCTKVEELFQQAELETVVAQERAAQEEELEAIERQLAASVRAGLNVAVYGEDDEQRNYYYLLQAISPVETLSQDECDDFGQEYKRGDTVLKGHYWDYWMDSQGRWDRARRPYYLQESKVAFVPASALLLVDIQLAARPEVGRRSRSRLCPPASLPAASTWGSPPWPAARAQASTCPSA</sequence>
<dbReference type="PANTHER" id="PTHR45926">
    <property type="entry name" value="OSJNBA0053K19.4 PROTEIN"/>
    <property type="match status" value="1"/>
</dbReference>
<name>E1ZAT4_CHLVA</name>
<dbReference type="Gene3D" id="1.20.920.10">
    <property type="entry name" value="Bromodomain-like"/>
    <property type="match status" value="1"/>
</dbReference>
<keyword evidence="3" id="KW-0175">Coiled coil</keyword>
<feature type="coiled-coil region" evidence="3">
    <location>
        <begin position="592"/>
        <end position="619"/>
    </location>
</feature>